<gene>
    <name evidence="2" type="ORF">ATANTOWER_016094</name>
</gene>
<keyword evidence="3" id="KW-1185">Reference proteome</keyword>
<evidence type="ECO:0000256" key="1">
    <source>
        <dbReference type="SAM" id="MobiDB-lite"/>
    </source>
</evidence>
<proteinExistence type="predicted"/>
<evidence type="ECO:0000313" key="3">
    <source>
        <dbReference type="Proteomes" id="UP001345963"/>
    </source>
</evidence>
<name>A0ABU7AJS1_9TELE</name>
<sequence length="110" mass="12168">MKKRNTPVSGRQRAAMTLRILTTGRSGRCVTYKTIRCGDFFLPSSLLCGTAYTVVKVELWTDIRGFKYARLCFALKKGFMEPSGPEPDSAMPKAGAAEAVEDRMGPVSEW</sequence>
<accession>A0ABU7AJS1</accession>
<feature type="region of interest" description="Disordered" evidence="1">
    <location>
        <begin position="82"/>
        <end position="110"/>
    </location>
</feature>
<evidence type="ECO:0000313" key="2">
    <source>
        <dbReference type="EMBL" id="MED6238294.1"/>
    </source>
</evidence>
<comment type="caution">
    <text evidence="2">The sequence shown here is derived from an EMBL/GenBank/DDBJ whole genome shotgun (WGS) entry which is preliminary data.</text>
</comment>
<dbReference type="Proteomes" id="UP001345963">
    <property type="component" value="Unassembled WGS sequence"/>
</dbReference>
<organism evidence="2 3">
    <name type="scientific">Ataeniobius toweri</name>
    <dbReference type="NCBI Taxonomy" id="208326"/>
    <lineage>
        <taxon>Eukaryota</taxon>
        <taxon>Metazoa</taxon>
        <taxon>Chordata</taxon>
        <taxon>Craniata</taxon>
        <taxon>Vertebrata</taxon>
        <taxon>Euteleostomi</taxon>
        <taxon>Actinopterygii</taxon>
        <taxon>Neopterygii</taxon>
        <taxon>Teleostei</taxon>
        <taxon>Neoteleostei</taxon>
        <taxon>Acanthomorphata</taxon>
        <taxon>Ovalentaria</taxon>
        <taxon>Atherinomorphae</taxon>
        <taxon>Cyprinodontiformes</taxon>
        <taxon>Goodeidae</taxon>
        <taxon>Ataeniobius</taxon>
    </lineage>
</organism>
<dbReference type="EMBL" id="JAHUTI010020003">
    <property type="protein sequence ID" value="MED6238294.1"/>
    <property type="molecule type" value="Genomic_DNA"/>
</dbReference>
<protein>
    <submittedName>
        <fullName evidence="2">Uncharacterized protein</fullName>
    </submittedName>
</protein>
<reference evidence="2 3" key="1">
    <citation type="submission" date="2021-07" db="EMBL/GenBank/DDBJ databases">
        <authorList>
            <person name="Palmer J.M."/>
        </authorList>
    </citation>
    <scope>NUCLEOTIDE SEQUENCE [LARGE SCALE GENOMIC DNA]</scope>
    <source>
        <strain evidence="2 3">AT_MEX2019</strain>
        <tissue evidence="2">Muscle</tissue>
    </source>
</reference>